<evidence type="ECO:0000313" key="2">
    <source>
        <dbReference type="Proteomes" id="UP001060085"/>
    </source>
</evidence>
<accession>A0ACB9ZKR9</accession>
<name>A0ACB9ZKR9_CATRO</name>
<keyword evidence="2" id="KW-1185">Reference proteome</keyword>
<dbReference type="Proteomes" id="UP001060085">
    <property type="component" value="Linkage Group LG08"/>
</dbReference>
<protein>
    <submittedName>
        <fullName evidence="1">Uncharacterized protein</fullName>
    </submittedName>
</protein>
<evidence type="ECO:0000313" key="1">
    <source>
        <dbReference type="EMBL" id="KAI5648028.1"/>
    </source>
</evidence>
<dbReference type="EMBL" id="CM044708">
    <property type="protein sequence ID" value="KAI5648028.1"/>
    <property type="molecule type" value="Genomic_DNA"/>
</dbReference>
<reference evidence="2" key="1">
    <citation type="journal article" date="2023" name="Nat. Plants">
        <title>Single-cell RNA sequencing provides a high-resolution roadmap for understanding the multicellular compartmentation of specialized metabolism.</title>
        <authorList>
            <person name="Sun S."/>
            <person name="Shen X."/>
            <person name="Li Y."/>
            <person name="Li Y."/>
            <person name="Wang S."/>
            <person name="Li R."/>
            <person name="Zhang H."/>
            <person name="Shen G."/>
            <person name="Guo B."/>
            <person name="Wei J."/>
            <person name="Xu J."/>
            <person name="St-Pierre B."/>
            <person name="Chen S."/>
            <person name="Sun C."/>
        </authorList>
    </citation>
    <scope>NUCLEOTIDE SEQUENCE [LARGE SCALE GENOMIC DNA]</scope>
</reference>
<comment type="caution">
    <text evidence="1">The sequence shown here is derived from an EMBL/GenBank/DDBJ whole genome shotgun (WGS) entry which is preliminary data.</text>
</comment>
<organism evidence="1 2">
    <name type="scientific">Catharanthus roseus</name>
    <name type="common">Madagascar periwinkle</name>
    <name type="synonym">Vinca rosea</name>
    <dbReference type="NCBI Taxonomy" id="4058"/>
    <lineage>
        <taxon>Eukaryota</taxon>
        <taxon>Viridiplantae</taxon>
        <taxon>Streptophyta</taxon>
        <taxon>Embryophyta</taxon>
        <taxon>Tracheophyta</taxon>
        <taxon>Spermatophyta</taxon>
        <taxon>Magnoliopsida</taxon>
        <taxon>eudicotyledons</taxon>
        <taxon>Gunneridae</taxon>
        <taxon>Pentapetalae</taxon>
        <taxon>asterids</taxon>
        <taxon>lamiids</taxon>
        <taxon>Gentianales</taxon>
        <taxon>Apocynaceae</taxon>
        <taxon>Rauvolfioideae</taxon>
        <taxon>Vinceae</taxon>
        <taxon>Catharanthinae</taxon>
        <taxon>Catharanthus</taxon>
    </lineage>
</organism>
<gene>
    <name evidence="1" type="ORF">M9H77_34033</name>
</gene>
<sequence length="363" mass="40530">MVRPSDRRGDDDLGPVTRRTGVRGQHSTSDLPSTPTTLLVGLHYDTGTFGSSTQPLFVPFRSRPPFQSHLSHTSVPYAAYRYAHLHSQPPPAMVGAVQPDSSYSTHGYTAGDYDVSSSKPFIGRQSSYLRFEGDRSLGEEPNKDKRADNGGDGDDDDDDDDDDDGEDAGDEEQPVPLVPVAPASGFDGRPRHKKGKGLTGSFISDKARDVLAPTQRKRVKASDWEQTCLTKRGPVDSALIPSYGGHVDRGLLKYRSRYMALTRWSLTDAEAWIYMYFPMFAPAVRPDTQSCKPYIQQYPRLGYKTKHKLLDIHLRLDMIRAVNGVGLTRIRTGLHPFIVGRVKILYPQTRIRTNTHIDSIKWV</sequence>
<proteinExistence type="predicted"/>